<protein>
    <recommendedName>
        <fullName evidence="1">F-box domain-containing protein</fullName>
    </recommendedName>
</protein>
<organism evidence="2 3">
    <name type="scientific">Aspergillus leporis</name>
    <dbReference type="NCBI Taxonomy" id="41062"/>
    <lineage>
        <taxon>Eukaryota</taxon>
        <taxon>Fungi</taxon>
        <taxon>Dikarya</taxon>
        <taxon>Ascomycota</taxon>
        <taxon>Pezizomycotina</taxon>
        <taxon>Eurotiomycetes</taxon>
        <taxon>Eurotiomycetidae</taxon>
        <taxon>Eurotiales</taxon>
        <taxon>Aspergillaceae</taxon>
        <taxon>Aspergillus</taxon>
        <taxon>Aspergillus subgen. Circumdati</taxon>
    </lineage>
</organism>
<evidence type="ECO:0000313" key="2">
    <source>
        <dbReference type="EMBL" id="KAB8069274.1"/>
    </source>
</evidence>
<evidence type="ECO:0000259" key="1">
    <source>
        <dbReference type="PROSITE" id="PS50181"/>
    </source>
</evidence>
<dbReference type="PROSITE" id="PS50181">
    <property type="entry name" value="FBOX"/>
    <property type="match status" value="1"/>
</dbReference>
<gene>
    <name evidence="2" type="ORF">BDV29DRAFT_183055</name>
</gene>
<feature type="domain" description="F-box" evidence="1">
    <location>
        <begin position="1"/>
        <end position="47"/>
    </location>
</feature>
<dbReference type="EMBL" id="ML732348">
    <property type="protein sequence ID" value="KAB8069274.1"/>
    <property type="molecule type" value="Genomic_DNA"/>
</dbReference>
<keyword evidence="3" id="KW-1185">Reference proteome</keyword>
<dbReference type="Proteomes" id="UP000326565">
    <property type="component" value="Unassembled WGS sequence"/>
</dbReference>
<dbReference type="AlphaFoldDB" id="A0A5N5WPY1"/>
<dbReference type="OrthoDB" id="6058203at2759"/>
<dbReference type="InterPro" id="IPR001810">
    <property type="entry name" value="F-box_dom"/>
</dbReference>
<sequence length="552" mass="62201">MLLNLPPELIQLVLHHSTTSAFLQAAFSCRTIYTIASNCREVLLHHLGQIPGPNQGLLSLASKQLFQVLQRRASQQLYNAQFSANCTNFNFGTSILDVKASSLAPSDHLSLALVVRGQENVWLFRAENCRLQLKARLKPHRPQPGVVEVLRTAFDADDGLYVLQRFTPAVKEDSPDSEHPFVRQALQSCVRGQIYLVRYCLRSRHDPVRICTFPDHAEYEPRALAAAHRDTFAISWQDSREIDEYEVVLYNAQSASSSHGPSTAVEISYDSCVLIDGARQSSDNDMDVNTGLTRRHFTSERGPIIDLTFNDRSSQLLYYYRAQTLYGSFQRINMTSFPVQPTLHENSSLVQYSGSLRLLFSIAIPFYGTHATRAEEHGLSRCQWKYLAFGIATHRTEDWTVACLLKSEAVCSSRNCGHILNLERGRRFPDWTVVARLWGFQDSTNSLGCIVAASKRGTRIAIANWNVLYIWALQPDALIEQNANGFYPSSLQSSSSDMIELRPVVLPLDAVCFKLRFMDAEDELLAITDRGLMHWDLGPLGRGRRMAQQLAI</sequence>
<name>A0A5N5WPY1_9EURO</name>
<proteinExistence type="predicted"/>
<accession>A0A5N5WPY1</accession>
<reference evidence="2 3" key="1">
    <citation type="submission" date="2019-04" db="EMBL/GenBank/DDBJ databases">
        <title>Friends and foes A comparative genomics study of 23 Aspergillus species from section Flavi.</title>
        <authorList>
            <consortium name="DOE Joint Genome Institute"/>
            <person name="Kjaerbolling I."/>
            <person name="Vesth T."/>
            <person name="Frisvad J.C."/>
            <person name="Nybo J.L."/>
            <person name="Theobald S."/>
            <person name="Kildgaard S."/>
            <person name="Isbrandt T."/>
            <person name="Kuo A."/>
            <person name="Sato A."/>
            <person name="Lyhne E.K."/>
            <person name="Kogle M.E."/>
            <person name="Wiebenga A."/>
            <person name="Kun R.S."/>
            <person name="Lubbers R.J."/>
            <person name="Makela M.R."/>
            <person name="Barry K."/>
            <person name="Chovatia M."/>
            <person name="Clum A."/>
            <person name="Daum C."/>
            <person name="Haridas S."/>
            <person name="He G."/>
            <person name="LaButti K."/>
            <person name="Lipzen A."/>
            <person name="Mondo S."/>
            <person name="Riley R."/>
            <person name="Salamov A."/>
            <person name="Simmons B.A."/>
            <person name="Magnuson J.K."/>
            <person name="Henrissat B."/>
            <person name="Mortensen U.H."/>
            <person name="Larsen T.O."/>
            <person name="Devries R.P."/>
            <person name="Grigoriev I.V."/>
            <person name="Machida M."/>
            <person name="Baker S.E."/>
            <person name="Andersen M.R."/>
        </authorList>
    </citation>
    <scope>NUCLEOTIDE SEQUENCE [LARGE SCALE GENOMIC DNA]</scope>
    <source>
        <strain evidence="2 3">CBS 151.66</strain>
    </source>
</reference>
<evidence type="ECO:0000313" key="3">
    <source>
        <dbReference type="Proteomes" id="UP000326565"/>
    </source>
</evidence>